<dbReference type="RefSeq" id="WP_213355778.1">
    <property type="nucleotide sequence ID" value="NZ_JAHBGB010000044.1"/>
</dbReference>
<accession>A0ABW4Z474</accession>
<dbReference type="EMBL" id="JBHUHD010000001">
    <property type="protein sequence ID" value="MFD2143181.1"/>
    <property type="molecule type" value="Genomic_DNA"/>
</dbReference>
<gene>
    <name evidence="1" type="ORF">ACFSNC_22475</name>
</gene>
<keyword evidence="2" id="KW-1185">Reference proteome</keyword>
<organism evidence="1 2">
    <name type="scientific">Ancylobacter oerskovii</name>
    <dbReference type="NCBI Taxonomy" id="459519"/>
    <lineage>
        <taxon>Bacteria</taxon>
        <taxon>Pseudomonadati</taxon>
        <taxon>Pseudomonadota</taxon>
        <taxon>Alphaproteobacteria</taxon>
        <taxon>Hyphomicrobiales</taxon>
        <taxon>Xanthobacteraceae</taxon>
        <taxon>Ancylobacter</taxon>
    </lineage>
</organism>
<evidence type="ECO:0008006" key="3">
    <source>
        <dbReference type="Google" id="ProtNLM"/>
    </source>
</evidence>
<protein>
    <recommendedName>
        <fullName evidence="3">DUF748 domain-containing protein</fullName>
    </recommendedName>
</protein>
<comment type="caution">
    <text evidence="1">The sequence shown here is derived from an EMBL/GenBank/DDBJ whole genome shotgun (WGS) entry which is preliminary data.</text>
</comment>
<reference evidence="2" key="1">
    <citation type="journal article" date="2019" name="Int. J. Syst. Evol. Microbiol.">
        <title>The Global Catalogue of Microorganisms (GCM) 10K type strain sequencing project: providing services to taxonomists for standard genome sequencing and annotation.</title>
        <authorList>
            <consortium name="The Broad Institute Genomics Platform"/>
            <consortium name="The Broad Institute Genome Sequencing Center for Infectious Disease"/>
            <person name="Wu L."/>
            <person name="Ma J."/>
        </authorList>
    </citation>
    <scope>NUCLEOTIDE SEQUENCE [LARGE SCALE GENOMIC DNA]</scope>
    <source>
        <strain evidence="2">CCM 7435</strain>
    </source>
</reference>
<dbReference type="Proteomes" id="UP001597299">
    <property type="component" value="Unassembled WGS sequence"/>
</dbReference>
<sequence>MRKTFLVALAALLLAGGAGYFGLIFYADHEARRQLDALVASLEADGITARHGAVAFDLFDRRLEVKDLSVEAPGQGKVRIAALTARGLDQPAADRVAASEVEIRELEAEGPLPLSPGVEGRFTAPLISVADFVGPTQVAAAANQPWPLALAVVEATRIGRIDIPASTSTTASGQGETRIETDATYGPTTLERLDAGKIARLSVESTVLQIGGSPAVAAKGEMGPLVAEAVDLVPALVLLDPERRPRETAFRTLYGAVRAENYRFTADNGTAQHWAKMEIRDIALQPSGVPAEQLIETGTRLRLLAAEGKEPEPHEVAALLTGLAGTYEALRFGGGVFEGLESKEPDGSTLGVKAIRLGRLENGRLDLLAMEDMSGTMPDGGTLALQRLALGGLRPGTALRVGAQAVISQDVASDPASLVALIATLASLDISGAQVTLPGTKEPTRLDTLSLSWDAAEGAVPSRLAFKLRGSGPTAGLPEGSPLALLVPDDVSRASLSLDLAARWNPGDKTVLVDPVYAEMSDSFALHGKARLGHVEAAAFSPDAATALGAAMVANVDMVQLTLTDSGLYDRKLAEAAREQGVSPQMLRQLFAGFAEMLLGPVAGDRPDLDPAVQALVGFLQKPMGTLSLRLTPRTPPLPLLTAVEALRDDPTSLIDRVNIQVVNTP</sequence>
<name>A0ABW4Z474_9HYPH</name>
<proteinExistence type="predicted"/>
<evidence type="ECO:0000313" key="2">
    <source>
        <dbReference type="Proteomes" id="UP001597299"/>
    </source>
</evidence>
<evidence type="ECO:0000313" key="1">
    <source>
        <dbReference type="EMBL" id="MFD2143181.1"/>
    </source>
</evidence>